<dbReference type="PANTHER" id="PTHR45138">
    <property type="entry name" value="REGULATORY COMPONENTS OF SENSORY TRANSDUCTION SYSTEM"/>
    <property type="match status" value="1"/>
</dbReference>
<evidence type="ECO:0000256" key="2">
    <source>
        <dbReference type="ARBA" id="ARBA00034247"/>
    </source>
</evidence>
<accession>A0A0N0GKL2</accession>
<feature type="coiled-coil region" evidence="3">
    <location>
        <begin position="334"/>
        <end position="361"/>
    </location>
</feature>
<dbReference type="PROSITE" id="PS50887">
    <property type="entry name" value="GGDEF"/>
    <property type="match status" value="1"/>
</dbReference>
<evidence type="ECO:0000259" key="4">
    <source>
        <dbReference type="PROSITE" id="PS50887"/>
    </source>
</evidence>
<evidence type="ECO:0000313" key="5">
    <source>
        <dbReference type="EMBL" id="KPC49153.1"/>
    </source>
</evidence>
<dbReference type="GO" id="GO:0005886">
    <property type="term" value="C:plasma membrane"/>
    <property type="evidence" value="ECO:0007669"/>
    <property type="project" value="TreeGrafter"/>
</dbReference>
<organism evidence="5 6">
    <name type="scientific">Amantichitinum ursilacus</name>
    <dbReference type="NCBI Taxonomy" id="857265"/>
    <lineage>
        <taxon>Bacteria</taxon>
        <taxon>Pseudomonadati</taxon>
        <taxon>Pseudomonadota</taxon>
        <taxon>Betaproteobacteria</taxon>
        <taxon>Neisseriales</taxon>
        <taxon>Chitinibacteraceae</taxon>
        <taxon>Amantichitinum</taxon>
    </lineage>
</organism>
<keyword evidence="6" id="KW-1185">Reference proteome</keyword>
<dbReference type="PATRIC" id="fig|857265.3.peg.4418"/>
<comment type="caution">
    <text evidence="5">The sequence shown here is derived from an EMBL/GenBank/DDBJ whole genome shotgun (WGS) entry which is preliminary data.</text>
</comment>
<dbReference type="NCBIfam" id="TIGR00254">
    <property type="entry name" value="GGDEF"/>
    <property type="match status" value="1"/>
</dbReference>
<dbReference type="InterPro" id="IPR043128">
    <property type="entry name" value="Rev_trsase/Diguanyl_cyclase"/>
</dbReference>
<dbReference type="EC" id="2.7.7.65" evidence="1"/>
<dbReference type="FunFam" id="3.30.70.270:FF:000001">
    <property type="entry name" value="Diguanylate cyclase domain protein"/>
    <property type="match status" value="1"/>
</dbReference>
<dbReference type="InterPro" id="IPR019734">
    <property type="entry name" value="TPR_rpt"/>
</dbReference>
<protein>
    <recommendedName>
        <fullName evidence="1">diguanylate cyclase</fullName>
        <ecNumber evidence="1">2.7.7.65</ecNumber>
    </recommendedName>
</protein>
<sequence length="530" mass="59363">MDQTTSTPTPTEVDTLNQSARAMYRAMSADALPLAEEACRKAVSIDYRYGFVEGLLNHARALTLLGGYQEAIALMRHSLFLGEEYGFRLHIADCQQEIARAYYTLADYDTALMYWASCLDVAVVTDDYESYVRAQIGIGQVHYVHDEFNAAYLHHQKAREHLERVTDENLKAAILINTGLDLCQLARYDDALSDLQAGLVHARNVGNREYEAEAAGAMGVVLLEIERLEEAEAALLAAIEINRKHGNLWGESSNLLALGKLKIKHNQSGVAVAHLKDALLQAQTISAPQLSFQIEEALSMAYESLGGYREALEHYKKFALMRVEILKQASPHKLQAIEMRLQIEKARIENADLRKAQATQRQALRRAERMASQDNLTAVHNRRGLEVAGMHLFKRAREQGQPLSALMIDVDHFKRVNDDYGHPVGDKVLRQIATLLKSGCRQDDIVARYGGEEFTIVLPGRDANGASEVGERLRRLIEGWRWSRVQDGMTITVSVGVAAVEPHMDFQALLERADRMLYRAKTEGRNRVAA</sequence>
<dbReference type="SUPFAM" id="SSF55073">
    <property type="entry name" value="Nucleotide cyclase"/>
    <property type="match status" value="1"/>
</dbReference>
<dbReference type="GO" id="GO:0043709">
    <property type="term" value="P:cell adhesion involved in single-species biofilm formation"/>
    <property type="evidence" value="ECO:0007669"/>
    <property type="project" value="TreeGrafter"/>
</dbReference>
<dbReference type="SUPFAM" id="SSF48452">
    <property type="entry name" value="TPR-like"/>
    <property type="match status" value="2"/>
</dbReference>
<dbReference type="Gene3D" id="1.25.40.10">
    <property type="entry name" value="Tetratricopeptide repeat domain"/>
    <property type="match status" value="2"/>
</dbReference>
<dbReference type="AlphaFoldDB" id="A0A0N0GKL2"/>
<dbReference type="InterPro" id="IPR050469">
    <property type="entry name" value="Diguanylate_Cyclase"/>
</dbReference>
<dbReference type="SMART" id="SM00267">
    <property type="entry name" value="GGDEF"/>
    <property type="match status" value="1"/>
</dbReference>
<feature type="domain" description="GGDEF" evidence="4">
    <location>
        <begin position="401"/>
        <end position="530"/>
    </location>
</feature>
<evidence type="ECO:0000256" key="1">
    <source>
        <dbReference type="ARBA" id="ARBA00012528"/>
    </source>
</evidence>
<reference evidence="5 6" key="1">
    <citation type="submission" date="2015-07" db="EMBL/GenBank/DDBJ databases">
        <title>Draft genome sequence of the Amantichitinum ursilacus IGB-41, a new chitin-degrading bacterium.</title>
        <authorList>
            <person name="Kirstahler P."/>
            <person name="Guenther M."/>
            <person name="Grumaz C."/>
            <person name="Rupp S."/>
            <person name="Zibek S."/>
            <person name="Sohn K."/>
        </authorList>
    </citation>
    <scope>NUCLEOTIDE SEQUENCE [LARGE SCALE GENOMIC DNA]</scope>
    <source>
        <strain evidence="5 6">IGB-41</strain>
    </source>
</reference>
<keyword evidence="3" id="KW-0175">Coiled coil</keyword>
<dbReference type="RefSeq" id="WP_053939881.1">
    <property type="nucleotide sequence ID" value="NZ_LAQT01000038.1"/>
</dbReference>
<evidence type="ECO:0000313" key="6">
    <source>
        <dbReference type="Proteomes" id="UP000037939"/>
    </source>
</evidence>
<dbReference type="CDD" id="cd01949">
    <property type="entry name" value="GGDEF"/>
    <property type="match status" value="1"/>
</dbReference>
<dbReference type="GO" id="GO:1902201">
    <property type="term" value="P:negative regulation of bacterial-type flagellum-dependent cell motility"/>
    <property type="evidence" value="ECO:0007669"/>
    <property type="project" value="TreeGrafter"/>
</dbReference>
<dbReference type="InterPro" id="IPR011990">
    <property type="entry name" value="TPR-like_helical_dom_sf"/>
</dbReference>
<dbReference type="Proteomes" id="UP000037939">
    <property type="component" value="Unassembled WGS sequence"/>
</dbReference>
<dbReference type="SMART" id="SM00028">
    <property type="entry name" value="TPR"/>
    <property type="match status" value="5"/>
</dbReference>
<proteinExistence type="predicted"/>
<dbReference type="InterPro" id="IPR000160">
    <property type="entry name" value="GGDEF_dom"/>
</dbReference>
<gene>
    <name evidence="5" type="primary">pleD_11</name>
    <name evidence="5" type="ORF">WG78_21575</name>
</gene>
<dbReference type="STRING" id="857265.WG78_21575"/>
<dbReference type="InterPro" id="IPR029787">
    <property type="entry name" value="Nucleotide_cyclase"/>
</dbReference>
<dbReference type="EMBL" id="LAQT01000038">
    <property type="protein sequence ID" value="KPC49153.1"/>
    <property type="molecule type" value="Genomic_DNA"/>
</dbReference>
<dbReference type="Gene3D" id="3.30.70.270">
    <property type="match status" value="1"/>
</dbReference>
<dbReference type="PANTHER" id="PTHR45138:SF9">
    <property type="entry name" value="DIGUANYLATE CYCLASE DGCM-RELATED"/>
    <property type="match status" value="1"/>
</dbReference>
<evidence type="ECO:0000256" key="3">
    <source>
        <dbReference type="SAM" id="Coils"/>
    </source>
</evidence>
<name>A0A0N0GKL2_9NEIS</name>
<comment type="catalytic activity">
    <reaction evidence="2">
        <text>2 GTP = 3',3'-c-di-GMP + 2 diphosphate</text>
        <dbReference type="Rhea" id="RHEA:24898"/>
        <dbReference type="ChEBI" id="CHEBI:33019"/>
        <dbReference type="ChEBI" id="CHEBI:37565"/>
        <dbReference type="ChEBI" id="CHEBI:58805"/>
        <dbReference type="EC" id="2.7.7.65"/>
    </reaction>
</comment>
<dbReference type="Pfam" id="PF00990">
    <property type="entry name" value="GGDEF"/>
    <property type="match status" value="1"/>
</dbReference>
<dbReference type="GO" id="GO:0052621">
    <property type="term" value="F:diguanylate cyclase activity"/>
    <property type="evidence" value="ECO:0007669"/>
    <property type="project" value="UniProtKB-EC"/>
</dbReference>